<evidence type="ECO:0000259" key="2">
    <source>
        <dbReference type="Pfam" id="PF12735"/>
    </source>
</evidence>
<comment type="caution">
    <text evidence="3">The sequence shown here is derived from an EMBL/GenBank/DDBJ whole genome shotgun (WGS) entry which is preliminary data.</text>
</comment>
<dbReference type="InterPro" id="IPR024662">
    <property type="entry name" value="Trs65"/>
</dbReference>
<name>A0A9P7BI34_9ASCO</name>
<dbReference type="PANTHER" id="PTHR28159:SF1">
    <property type="entry name" value="TRAFFICKING PROTEIN PARTICLE COMPLEX II-SPECIFIC SUBUNIT 65"/>
    <property type="match status" value="1"/>
</dbReference>
<dbReference type="PANTHER" id="PTHR28159">
    <property type="entry name" value="TRAFFICKING PROTEIN PARTICLE COMPLEX II-SPECIFIC SUBUNIT 65"/>
    <property type="match status" value="1"/>
</dbReference>
<evidence type="ECO:0000256" key="1">
    <source>
        <dbReference type="SAM" id="MobiDB-lite"/>
    </source>
</evidence>
<evidence type="ECO:0000313" key="4">
    <source>
        <dbReference type="Proteomes" id="UP000697127"/>
    </source>
</evidence>
<reference evidence="3" key="1">
    <citation type="submission" date="2020-11" db="EMBL/GenBank/DDBJ databases">
        <title>Kefir isolates.</title>
        <authorList>
            <person name="Marcisauskas S."/>
            <person name="Kim Y."/>
            <person name="Blasche S."/>
        </authorList>
    </citation>
    <scope>NUCLEOTIDE SEQUENCE</scope>
    <source>
        <strain evidence="3">Olga-1</strain>
    </source>
</reference>
<sequence length="583" mass="65729">MLGSLRIYAPESLITEEVDNNKIDDEINCEKLLTLLQNSAHKQVAYFDENIVSYIVVPLGKESKGSLNLEIRYSSDKFQFQDQKRNRRNISYTLKEKPDYCNEKFQIWKFNFGIIPGRNYTYIKLIATYEKEICAKNDLLKPFEEVNLIQVAGVDLLNDECILHDELNDDEKHNDGNNNNSDIIDTSYNDSIEYNEINDNILKNSININISSLYQMSLKSYKTEKTLAWLDLSSSKTLATFGTSLNINSIRIECINCDITSCTPISFPVTLTTKSQLTIAYHVLYDDDTSVKPLSVVIDATVDGHKQIITKWTSNLDLTSHGLPNNYSTSNLGNNNVAGKRIQQQSLLPPVKLAKLRSYNSLGLNQNIPKIQPPRSTSSGSISTNGLSSTPPNRTNSSLINGSSGLGGKRYASMKLKSGSNLSLSQLWTGNASQSFQRGLVITISGPTKVKLGEKFRWKIQLLNKSSEKMDLILYVQSSIKKEYEKTVPPIPIQSTNNNKNDIVPLFSNNQLVRSFYYKFNRAGLVSLTNNLRVSLEYGNLYECELELMSVERGMFNIYDFKVLDIASGDIFECNRLLDVMVV</sequence>
<accession>A0A9P7BI34</accession>
<dbReference type="InterPro" id="IPR055420">
    <property type="entry name" value="IgD3_Trs65"/>
</dbReference>
<feature type="domain" description="Trafficking protein particle complex II-specific subunit 65 IgD3" evidence="2">
    <location>
        <begin position="433"/>
        <end position="582"/>
    </location>
</feature>
<evidence type="ECO:0000313" key="3">
    <source>
        <dbReference type="EMBL" id="KAG0690904.1"/>
    </source>
</evidence>
<keyword evidence="4" id="KW-1185">Reference proteome</keyword>
<proteinExistence type="predicted"/>
<organism evidence="3 4">
    <name type="scientific">Pichia californica</name>
    <dbReference type="NCBI Taxonomy" id="460514"/>
    <lineage>
        <taxon>Eukaryota</taxon>
        <taxon>Fungi</taxon>
        <taxon>Dikarya</taxon>
        <taxon>Ascomycota</taxon>
        <taxon>Saccharomycotina</taxon>
        <taxon>Pichiomycetes</taxon>
        <taxon>Pichiales</taxon>
        <taxon>Pichiaceae</taxon>
        <taxon>Pichia</taxon>
    </lineage>
</organism>
<dbReference type="Pfam" id="PF12735">
    <property type="entry name" value="IgD3_Trs65"/>
    <property type="match status" value="1"/>
</dbReference>
<protein>
    <recommendedName>
        <fullName evidence="2">Trafficking protein particle complex II-specific subunit 65 IgD3 domain-containing protein</fullName>
    </recommendedName>
</protein>
<dbReference type="GO" id="GO:0005802">
    <property type="term" value="C:trans-Golgi network"/>
    <property type="evidence" value="ECO:0007669"/>
    <property type="project" value="TreeGrafter"/>
</dbReference>
<dbReference type="Proteomes" id="UP000697127">
    <property type="component" value="Unassembled WGS sequence"/>
</dbReference>
<dbReference type="EMBL" id="PUHW01000014">
    <property type="protein sequence ID" value="KAG0690904.1"/>
    <property type="molecule type" value="Genomic_DNA"/>
</dbReference>
<dbReference type="GO" id="GO:1990071">
    <property type="term" value="C:TRAPPII protein complex"/>
    <property type="evidence" value="ECO:0007669"/>
    <property type="project" value="InterPro"/>
</dbReference>
<gene>
    <name evidence="3" type="ORF">C6P40_000801</name>
</gene>
<dbReference type="OrthoDB" id="5345392at2759"/>
<dbReference type="GO" id="GO:0006891">
    <property type="term" value="P:intra-Golgi vesicle-mediated transport"/>
    <property type="evidence" value="ECO:0007669"/>
    <property type="project" value="InterPro"/>
</dbReference>
<feature type="compositionally biased region" description="Low complexity" evidence="1">
    <location>
        <begin position="376"/>
        <end position="403"/>
    </location>
</feature>
<dbReference type="AlphaFoldDB" id="A0A9P7BI34"/>
<feature type="region of interest" description="Disordered" evidence="1">
    <location>
        <begin position="365"/>
        <end position="404"/>
    </location>
</feature>